<sequence length="176" mass="20443">MKIYLADNSVNAPSINNKNFNFIKKHIGIANSEHMITMERWIENMEEDNSDLLLQMDIEGNEYLSILSMPQKLLNRFRIISIEFHDLQNIWGKDFYSTAKSTFEKLLENHVCVHLHPNNCCGALNIKGIEIPRVCEFTFIRKDRVKILGNVTTPNQLDSDNRGNPTLTLSDIWYKD</sequence>
<reference evidence="1 2" key="1">
    <citation type="submission" date="2019-10" db="EMBL/GenBank/DDBJ databases">
        <title>Draft Genome Sequence of Cytophagaceae sp. SJW1-29.</title>
        <authorList>
            <person name="Choi A."/>
        </authorList>
    </citation>
    <scope>NUCLEOTIDE SEQUENCE [LARGE SCALE GENOMIC DNA]</scope>
    <source>
        <strain evidence="1 2">SJW1-29</strain>
    </source>
</reference>
<keyword evidence="1" id="KW-0808">Transferase</keyword>
<dbReference type="GO" id="GO:0008168">
    <property type="term" value="F:methyltransferase activity"/>
    <property type="evidence" value="ECO:0007669"/>
    <property type="project" value="UniProtKB-KW"/>
</dbReference>
<dbReference type="GO" id="GO:0032259">
    <property type="term" value="P:methylation"/>
    <property type="evidence" value="ECO:0007669"/>
    <property type="project" value="UniProtKB-KW"/>
</dbReference>
<keyword evidence="1" id="KW-0489">Methyltransferase</keyword>
<dbReference type="AlphaFoldDB" id="A0A7C9BC59"/>
<evidence type="ECO:0000313" key="2">
    <source>
        <dbReference type="Proteomes" id="UP000479293"/>
    </source>
</evidence>
<keyword evidence="2" id="KW-1185">Reference proteome</keyword>
<gene>
    <name evidence="1" type="ORF">GBK04_01855</name>
</gene>
<accession>A0A7C9BC59</accession>
<evidence type="ECO:0000313" key="1">
    <source>
        <dbReference type="EMBL" id="MPR32120.1"/>
    </source>
</evidence>
<dbReference type="EMBL" id="WHLY01000002">
    <property type="protein sequence ID" value="MPR32120.1"/>
    <property type="molecule type" value="Genomic_DNA"/>
</dbReference>
<dbReference type="Proteomes" id="UP000479293">
    <property type="component" value="Unassembled WGS sequence"/>
</dbReference>
<protein>
    <submittedName>
        <fullName evidence="1">Methyltransferase</fullName>
    </submittedName>
</protein>
<comment type="caution">
    <text evidence="1">The sequence shown here is derived from an EMBL/GenBank/DDBJ whole genome shotgun (WGS) entry which is preliminary data.</text>
</comment>
<organism evidence="1 2">
    <name type="scientific">Salmonirosea aquatica</name>
    <dbReference type="NCBI Taxonomy" id="2654236"/>
    <lineage>
        <taxon>Bacteria</taxon>
        <taxon>Pseudomonadati</taxon>
        <taxon>Bacteroidota</taxon>
        <taxon>Cytophagia</taxon>
        <taxon>Cytophagales</taxon>
        <taxon>Spirosomataceae</taxon>
        <taxon>Salmonirosea</taxon>
    </lineage>
</organism>
<name>A0A7C9BC59_9BACT</name>
<proteinExistence type="predicted"/>